<dbReference type="GO" id="GO:0016020">
    <property type="term" value="C:membrane"/>
    <property type="evidence" value="ECO:0007669"/>
    <property type="project" value="InterPro"/>
</dbReference>
<keyword evidence="1" id="KW-0472">Membrane</keyword>
<feature type="transmembrane region" description="Helical" evidence="1">
    <location>
        <begin position="100"/>
        <end position="126"/>
    </location>
</feature>
<feature type="transmembrane region" description="Helical" evidence="1">
    <location>
        <begin position="312"/>
        <end position="332"/>
    </location>
</feature>
<reference evidence="2 3" key="1">
    <citation type="journal article" date="2003" name="Int. J. Syst. Evol. Microbiol.">
        <title>Bacillus nealsonii sp. nov., isolated from a spacecraft-assembly facility, whose spores are gamma-radiation resistant.</title>
        <authorList>
            <person name="Venkateswaran K."/>
            <person name="Kempf M."/>
            <person name="Chen F."/>
            <person name="Satomi M."/>
            <person name="Nicholson W."/>
            <person name="Kern R."/>
        </authorList>
    </citation>
    <scope>NUCLEOTIDE SEQUENCE [LARGE SCALE GENOMIC DNA]</scope>
    <source>
        <strain evidence="2 3">FO-92</strain>
    </source>
</reference>
<evidence type="ECO:0000313" key="3">
    <source>
        <dbReference type="Proteomes" id="UP000233375"/>
    </source>
</evidence>
<feature type="transmembrane region" description="Helical" evidence="1">
    <location>
        <begin position="138"/>
        <end position="157"/>
    </location>
</feature>
<feature type="transmembrane region" description="Helical" evidence="1">
    <location>
        <begin position="59"/>
        <end position="79"/>
    </location>
</feature>
<feature type="transmembrane region" description="Helical" evidence="1">
    <location>
        <begin position="352"/>
        <end position="373"/>
    </location>
</feature>
<feature type="transmembrane region" description="Helical" evidence="1">
    <location>
        <begin position="379"/>
        <end position="399"/>
    </location>
</feature>
<evidence type="ECO:0000256" key="1">
    <source>
        <dbReference type="SAM" id="Phobius"/>
    </source>
</evidence>
<sequence>MFEFNEKQLWKDRIGETAKEYAQYLKYIFNGHLVLVFVFLVGTAAYYYQEWLSHIPQNFPVSFIMCIILAWFVTASPTYTFLKDADRIFLIPVEQKMDGYFIKCMLISFIFQIYILFIILGVFMPMYAVLNNNSFQSFWYFFSILLVAKGLNMLIRWHVQYFVNINSHYIDTIIRYLVNAVLLYFVFSRASILFIMILFCILAGLYLYYQQATRHKGIKWEFLIAQDEKRLASFYLFANMFTDVPQLKNRIKRRRILDVFVRSISFDSNKTFTHLFWRTFFRSGDYLGLVLRLTIIGGITLFFLSFGYGQVLLAILFLFLTGLQLIPLWNAYQDKLWVELYPLPVALRTKAFKQLLSMILSIEGIFLSLIILIKGDVLISFFSIVASLLFTFLFVTLYVNKKRLP</sequence>
<keyword evidence="1" id="KW-0812">Transmembrane</keyword>
<dbReference type="InterPro" id="IPR010288">
    <property type="entry name" value="EcsB_ABC"/>
</dbReference>
<feature type="transmembrane region" description="Helical" evidence="1">
    <location>
        <begin position="192"/>
        <end position="209"/>
    </location>
</feature>
<accession>A0A2N0Z7I2</accession>
<organism evidence="2 3">
    <name type="scientific">Niallia nealsonii</name>
    <dbReference type="NCBI Taxonomy" id="115979"/>
    <lineage>
        <taxon>Bacteria</taxon>
        <taxon>Bacillati</taxon>
        <taxon>Bacillota</taxon>
        <taxon>Bacilli</taxon>
        <taxon>Bacillales</taxon>
        <taxon>Bacillaceae</taxon>
        <taxon>Niallia</taxon>
    </lineage>
</organism>
<dbReference type="Proteomes" id="UP000233375">
    <property type="component" value="Unassembled WGS sequence"/>
</dbReference>
<feature type="transmembrane region" description="Helical" evidence="1">
    <location>
        <begin position="286"/>
        <end position="306"/>
    </location>
</feature>
<dbReference type="RefSeq" id="WP_101175178.1">
    <property type="nucleotide sequence ID" value="NZ_PISE01000003.1"/>
</dbReference>
<keyword evidence="3" id="KW-1185">Reference proteome</keyword>
<dbReference type="PIRSF" id="PIRSF037259">
    <property type="entry name" value="EcsB_ABC"/>
    <property type="match status" value="1"/>
</dbReference>
<dbReference type="AlphaFoldDB" id="A0A2N0Z7I2"/>
<protein>
    <submittedName>
        <fullName evidence="2">ABC transporter permease</fullName>
    </submittedName>
</protein>
<dbReference type="Pfam" id="PF05975">
    <property type="entry name" value="EcsB"/>
    <property type="match status" value="1"/>
</dbReference>
<feature type="transmembrane region" description="Helical" evidence="1">
    <location>
        <begin position="27"/>
        <end position="47"/>
    </location>
</feature>
<gene>
    <name evidence="2" type="ORF">CWS01_01010</name>
</gene>
<name>A0A2N0Z7I2_9BACI</name>
<evidence type="ECO:0000313" key="2">
    <source>
        <dbReference type="EMBL" id="PKG25454.1"/>
    </source>
</evidence>
<comment type="caution">
    <text evidence="2">The sequence shown here is derived from an EMBL/GenBank/DDBJ whole genome shotgun (WGS) entry which is preliminary data.</text>
</comment>
<dbReference type="OrthoDB" id="2447941at2"/>
<dbReference type="EMBL" id="PISE01000003">
    <property type="protein sequence ID" value="PKG25454.1"/>
    <property type="molecule type" value="Genomic_DNA"/>
</dbReference>
<proteinExistence type="predicted"/>
<keyword evidence="1" id="KW-1133">Transmembrane helix</keyword>
<feature type="transmembrane region" description="Helical" evidence="1">
    <location>
        <begin position="169"/>
        <end position="186"/>
    </location>
</feature>